<gene>
    <name evidence="2" type="ORF">ASPVEDRAFT_590544</name>
</gene>
<keyword evidence="1" id="KW-0472">Membrane</keyword>
<organism evidence="2 3">
    <name type="scientific">Aspergillus versicolor CBS 583.65</name>
    <dbReference type="NCBI Taxonomy" id="1036611"/>
    <lineage>
        <taxon>Eukaryota</taxon>
        <taxon>Fungi</taxon>
        <taxon>Dikarya</taxon>
        <taxon>Ascomycota</taxon>
        <taxon>Pezizomycotina</taxon>
        <taxon>Eurotiomycetes</taxon>
        <taxon>Eurotiomycetidae</taxon>
        <taxon>Eurotiales</taxon>
        <taxon>Aspergillaceae</taxon>
        <taxon>Aspergillus</taxon>
        <taxon>Aspergillus subgen. Nidulantes</taxon>
    </lineage>
</organism>
<feature type="transmembrane region" description="Helical" evidence="1">
    <location>
        <begin position="56"/>
        <end position="86"/>
    </location>
</feature>
<dbReference type="GeneID" id="63730959"/>
<protein>
    <submittedName>
        <fullName evidence="2">Uncharacterized protein</fullName>
    </submittedName>
</protein>
<name>A0A1L9PH15_ASPVE</name>
<keyword evidence="1" id="KW-1133">Transmembrane helix</keyword>
<keyword evidence="3" id="KW-1185">Reference proteome</keyword>
<evidence type="ECO:0000256" key="1">
    <source>
        <dbReference type="SAM" id="Phobius"/>
    </source>
</evidence>
<reference evidence="3" key="1">
    <citation type="journal article" date="2017" name="Genome Biol.">
        <title>Comparative genomics reveals high biological diversity and specific adaptations in the industrially and medically important fungal genus Aspergillus.</title>
        <authorList>
            <person name="de Vries R.P."/>
            <person name="Riley R."/>
            <person name="Wiebenga A."/>
            <person name="Aguilar-Osorio G."/>
            <person name="Amillis S."/>
            <person name="Uchima C.A."/>
            <person name="Anderluh G."/>
            <person name="Asadollahi M."/>
            <person name="Askin M."/>
            <person name="Barry K."/>
            <person name="Battaglia E."/>
            <person name="Bayram O."/>
            <person name="Benocci T."/>
            <person name="Braus-Stromeyer S.A."/>
            <person name="Caldana C."/>
            <person name="Canovas D."/>
            <person name="Cerqueira G.C."/>
            <person name="Chen F."/>
            <person name="Chen W."/>
            <person name="Choi C."/>
            <person name="Clum A."/>
            <person name="Dos Santos R.A."/>
            <person name="Damasio A.R."/>
            <person name="Diallinas G."/>
            <person name="Emri T."/>
            <person name="Fekete E."/>
            <person name="Flipphi M."/>
            <person name="Freyberg S."/>
            <person name="Gallo A."/>
            <person name="Gournas C."/>
            <person name="Habgood R."/>
            <person name="Hainaut M."/>
            <person name="Harispe M.L."/>
            <person name="Henrissat B."/>
            <person name="Hilden K.S."/>
            <person name="Hope R."/>
            <person name="Hossain A."/>
            <person name="Karabika E."/>
            <person name="Karaffa L."/>
            <person name="Karanyi Z."/>
            <person name="Krasevec N."/>
            <person name="Kuo A."/>
            <person name="Kusch H."/>
            <person name="LaButti K."/>
            <person name="Lagendijk E.L."/>
            <person name="Lapidus A."/>
            <person name="Levasseur A."/>
            <person name="Lindquist E."/>
            <person name="Lipzen A."/>
            <person name="Logrieco A.F."/>
            <person name="MacCabe A."/>
            <person name="Maekelae M.R."/>
            <person name="Malavazi I."/>
            <person name="Melin P."/>
            <person name="Meyer V."/>
            <person name="Mielnichuk N."/>
            <person name="Miskei M."/>
            <person name="Molnar A.P."/>
            <person name="Mule G."/>
            <person name="Ngan C.Y."/>
            <person name="Orejas M."/>
            <person name="Orosz E."/>
            <person name="Ouedraogo J.P."/>
            <person name="Overkamp K.M."/>
            <person name="Park H.-S."/>
            <person name="Perrone G."/>
            <person name="Piumi F."/>
            <person name="Punt P.J."/>
            <person name="Ram A.F."/>
            <person name="Ramon A."/>
            <person name="Rauscher S."/>
            <person name="Record E."/>
            <person name="Riano-Pachon D.M."/>
            <person name="Robert V."/>
            <person name="Roehrig J."/>
            <person name="Ruller R."/>
            <person name="Salamov A."/>
            <person name="Salih N.S."/>
            <person name="Samson R.A."/>
            <person name="Sandor E."/>
            <person name="Sanguinetti M."/>
            <person name="Schuetze T."/>
            <person name="Sepcic K."/>
            <person name="Shelest E."/>
            <person name="Sherlock G."/>
            <person name="Sophianopoulou V."/>
            <person name="Squina F.M."/>
            <person name="Sun H."/>
            <person name="Susca A."/>
            <person name="Todd R.B."/>
            <person name="Tsang A."/>
            <person name="Unkles S.E."/>
            <person name="van de Wiele N."/>
            <person name="van Rossen-Uffink D."/>
            <person name="Oliveira J.V."/>
            <person name="Vesth T.C."/>
            <person name="Visser J."/>
            <person name="Yu J.-H."/>
            <person name="Zhou M."/>
            <person name="Andersen M.R."/>
            <person name="Archer D.B."/>
            <person name="Baker S.E."/>
            <person name="Benoit I."/>
            <person name="Brakhage A.A."/>
            <person name="Braus G.H."/>
            <person name="Fischer R."/>
            <person name="Frisvad J.C."/>
            <person name="Goldman G.H."/>
            <person name="Houbraken J."/>
            <person name="Oakley B."/>
            <person name="Pocsi I."/>
            <person name="Scazzocchio C."/>
            <person name="Seiboth B."/>
            <person name="vanKuyk P.A."/>
            <person name="Wortman J."/>
            <person name="Dyer P.S."/>
            <person name="Grigoriev I.V."/>
        </authorList>
    </citation>
    <scope>NUCLEOTIDE SEQUENCE [LARGE SCALE GENOMIC DNA]</scope>
    <source>
        <strain evidence="3">CBS 583.65</strain>
    </source>
</reference>
<dbReference type="RefSeq" id="XP_040666571.1">
    <property type="nucleotide sequence ID" value="XM_040815448.1"/>
</dbReference>
<keyword evidence="1" id="KW-0812">Transmembrane</keyword>
<dbReference type="Proteomes" id="UP000184073">
    <property type="component" value="Unassembled WGS sequence"/>
</dbReference>
<dbReference type="VEuPathDB" id="FungiDB:ASPVEDRAFT_590544"/>
<accession>A0A1L9PH15</accession>
<dbReference type="EMBL" id="KV878127">
    <property type="protein sequence ID" value="OJJ00809.1"/>
    <property type="molecule type" value="Genomic_DNA"/>
</dbReference>
<evidence type="ECO:0000313" key="2">
    <source>
        <dbReference type="EMBL" id="OJJ00809.1"/>
    </source>
</evidence>
<sequence>MSCCIVLTADARWPALKIRDWANQQRCISSAEEETYLTCLNLLLISHGRSFSYSRLFYFLGLFFVAVVEMPTIPVLSLCITIYILTHKEHYNKSPKKYLTVQPYKHITI</sequence>
<evidence type="ECO:0000313" key="3">
    <source>
        <dbReference type="Proteomes" id="UP000184073"/>
    </source>
</evidence>
<dbReference type="AlphaFoldDB" id="A0A1L9PH15"/>
<proteinExistence type="predicted"/>